<organism evidence="2 3">
    <name type="scientific">Ignelater luminosus</name>
    <name type="common">Cucubano</name>
    <name type="synonym">Pyrophorus luminosus</name>
    <dbReference type="NCBI Taxonomy" id="2038154"/>
    <lineage>
        <taxon>Eukaryota</taxon>
        <taxon>Metazoa</taxon>
        <taxon>Ecdysozoa</taxon>
        <taxon>Arthropoda</taxon>
        <taxon>Hexapoda</taxon>
        <taxon>Insecta</taxon>
        <taxon>Pterygota</taxon>
        <taxon>Neoptera</taxon>
        <taxon>Endopterygota</taxon>
        <taxon>Coleoptera</taxon>
        <taxon>Polyphaga</taxon>
        <taxon>Elateriformia</taxon>
        <taxon>Elateroidea</taxon>
        <taxon>Elateridae</taxon>
        <taxon>Agrypninae</taxon>
        <taxon>Pyrophorini</taxon>
        <taxon>Ignelater</taxon>
    </lineage>
</organism>
<proteinExistence type="predicted"/>
<evidence type="ECO:0000313" key="2">
    <source>
        <dbReference type="EMBL" id="KAF2891089.1"/>
    </source>
</evidence>
<feature type="compositionally biased region" description="Basic and acidic residues" evidence="1">
    <location>
        <begin position="1"/>
        <end position="34"/>
    </location>
</feature>
<comment type="caution">
    <text evidence="2">The sequence shown here is derived from an EMBL/GenBank/DDBJ whole genome shotgun (WGS) entry which is preliminary data.</text>
</comment>
<evidence type="ECO:0000256" key="1">
    <source>
        <dbReference type="SAM" id="MobiDB-lite"/>
    </source>
</evidence>
<dbReference type="AlphaFoldDB" id="A0A8K0G9F7"/>
<keyword evidence="3" id="KW-1185">Reference proteome</keyword>
<accession>A0A8K0G9F7</accession>
<name>A0A8K0G9F7_IGNLU</name>
<sequence>MRVDKHTARQEARKQRQKETLRSPESSDSKEDAASAKLVMGDDDNTNLETDHPEDKNVACLFCEGLFSQDLRERWVLSKAENDFEDFDSFLKELKLLFEDQESSLIKDRIAIERKDLCLQQKILNKFDLNFQAEDICGPAEEILKIQARGLQGDKVDALRSIKEL</sequence>
<protein>
    <submittedName>
        <fullName evidence="2">Uncharacterized protein</fullName>
    </submittedName>
</protein>
<dbReference type="Proteomes" id="UP000801492">
    <property type="component" value="Unassembled WGS sequence"/>
</dbReference>
<dbReference type="EMBL" id="VTPC01039137">
    <property type="protein sequence ID" value="KAF2891089.1"/>
    <property type="molecule type" value="Genomic_DNA"/>
</dbReference>
<evidence type="ECO:0000313" key="3">
    <source>
        <dbReference type="Proteomes" id="UP000801492"/>
    </source>
</evidence>
<reference evidence="2" key="1">
    <citation type="submission" date="2019-08" db="EMBL/GenBank/DDBJ databases">
        <title>The genome of the North American firefly Photinus pyralis.</title>
        <authorList>
            <consortium name="Photinus pyralis genome working group"/>
            <person name="Fallon T.R."/>
            <person name="Sander Lower S.E."/>
            <person name="Weng J.-K."/>
        </authorList>
    </citation>
    <scope>NUCLEOTIDE SEQUENCE</scope>
    <source>
        <strain evidence="2">TRF0915ILg1</strain>
        <tissue evidence="2">Whole body</tissue>
    </source>
</reference>
<gene>
    <name evidence="2" type="ORF">ILUMI_15084</name>
</gene>
<feature type="region of interest" description="Disordered" evidence="1">
    <location>
        <begin position="1"/>
        <end position="51"/>
    </location>
</feature>